<proteinExistence type="predicted"/>
<evidence type="ECO:0000313" key="3">
    <source>
        <dbReference type="Proteomes" id="UP000688137"/>
    </source>
</evidence>
<keyword evidence="1" id="KW-1133">Transmembrane helix</keyword>
<accession>A0A8S1QTH7</accession>
<reference evidence="2" key="1">
    <citation type="submission" date="2021-01" db="EMBL/GenBank/DDBJ databases">
        <authorList>
            <consortium name="Genoscope - CEA"/>
            <person name="William W."/>
        </authorList>
    </citation>
    <scope>NUCLEOTIDE SEQUENCE</scope>
</reference>
<dbReference type="Proteomes" id="UP000688137">
    <property type="component" value="Unassembled WGS sequence"/>
</dbReference>
<protein>
    <recommendedName>
        <fullName evidence="4">Transmembrane protein</fullName>
    </recommendedName>
</protein>
<keyword evidence="1" id="KW-0812">Transmembrane</keyword>
<feature type="transmembrane region" description="Helical" evidence="1">
    <location>
        <begin position="6"/>
        <end position="25"/>
    </location>
</feature>
<gene>
    <name evidence="2" type="ORF">PPRIM_AZ9-3.1.T2300004</name>
</gene>
<organism evidence="2 3">
    <name type="scientific">Paramecium primaurelia</name>
    <dbReference type="NCBI Taxonomy" id="5886"/>
    <lineage>
        <taxon>Eukaryota</taxon>
        <taxon>Sar</taxon>
        <taxon>Alveolata</taxon>
        <taxon>Ciliophora</taxon>
        <taxon>Intramacronucleata</taxon>
        <taxon>Oligohymenophorea</taxon>
        <taxon>Peniculida</taxon>
        <taxon>Parameciidae</taxon>
        <taxon>Paramecium</taxon>
    </lineage>
</organism>
<keyword evidence="1" id="KW-0472">Membrane</keyword>
<dbReference type="AlphaFoldDB" id="A0A8S1QTH7"/>
<evidence type="ECO:0008006" key="4">
    <source>
        <dbReference type="Google" id="ProtNLM"/>
    </source>
</evidence>
<evidence type="ECO:0000313" key="2">
    <source>
        <dbReference type="EMBL" id="CAD8118225.1"/>
    </source>
</evidence>
<name>A0A8S1QTH7_PARPR</name>
<sequence length="124" mass="14865">MVISCLVTSVLQHSFKFLSLLTLILCSTTQTGNWNKFFFYQHVQYFIIYNQLLFRSIFQFIYILCHNCCNLLFFKHYFFVFKIINKALDKKLISFESCQIIILLFIQNKLLIGSIQKFIFLLAY</sequence>
<comment type="caution">
    <text evidence="2">The sequence shown here is derived from an EMBL/GenBank/DDBJ whole genome shotgun (WGS) entry which is preliminary data.</text>
</comment>
<evidence type="ECO:0000256" key="1">
    <source>
        <dbReference type="SAM" id="Phobius"/>
    </source>
</evidence>
<dbReference type="EMBL" id="CAJJDM010000239">
    <property type="protein sequence ID" value="CAD8118225.1"/>
    <property type="molecule type" value="Genomic_DNA"/>
</dbReference>
<keyword evidence="3" id="KW-1185">Reference proteome</keyword>
<feature type="transmembrane region" description="Helical" evidence="1">
    <location>
        <begin position="60"/>
        <end position="79"/>
    </location>
</feature>